<feature type="signal peptide" evidence="1">
    <location>
        <begin position="1"/>
        <end position="24"/>
    </location>
</feature>
<proteinExistence type="predicted"/>
<dbReference type="PATRIC" id="fig|1566026.4.peg.2827"/>
<evidence type="ECO:0000256" key="1">
    <source>
        <dbReference type="SAM" id="SignalP"/>
    </source>
</evidence>
<evidence type="ECO:0000313" key="3">
    <source>
        <dbReference type="Proteomes" id="UP000036908"/>
    </source>
</evidence>
<accession>A0A0L8AMU1</accession>
<evidence type="ECO:0008006" key="4">
    <source>
        <dbReference type="Google" id="ProtNLM"/>
    </source>
</evidence>
<name>A0A0L8AMU1_9BACT</name>
<keyword evidence="1" id="KW-0732">Signal</keyword>
<keyword evidence="3" id="KW-1185">Reference proteome</keyword>
<organism evidence="2 3">
    <name type="scientific">Roseivirga seohaensis subsp. aquiponti</name>
    <dbReference type="NCBI Taxonomy" id="1566026"/>
    <lineage>
        <taxon>Bacteria</taxon>
        <taxon>Pseudomonadati</taxon>
        <taxon>Bacteroidota</taxon>
        <taxon>Cytophagia</taxon>
        <taxon>Cytophagales</taxon>
        <taxon>Roseivirgaceae</taxon>
        <taxon>Roseivirga</taxon>
    </lineage>
</organism>
<dbReference type="EMBL" id="JSVA01000006">
    <property type="protein sequence ID" value="KOF03659.1"/>
    <property type="molecule type" value="Genomic_DNA"/>
</dbReference>
<comment type="caution">
    <text evidence="2">The sequence shown here is derived from an EMBL/GenBank/DDBJ whole genome shotgun (WGS) entry which is preliminary data.</text>
</comment>
<dbReference type="OrthoDB" id="980931at2"/>
<dbReference type="RefSeq" id="WP_053222608.1">
    <property type="nucleotide sequence ID" value="NZ_JSVA01000006.1"/>
</dbReference>
<protein>
    <recommendedName>
        <fullName evidence="4">DUF4168 domain-containing protein</fullName>
    </recommendedName>
</protein>
<dbReference type="AlphaFoldDB" id="A0A0L8AMU1"/>
<gene>
    <name evidence="2" type="ORF">OB69_05015</name>
</gene>
<feature type="chain" id="PRO_5005580458" description="DUF4168 domain-containing protein" evidence="1">
    <location>
        <begin position="25"/>
        <end position="154"/>
    </location>
</feature>
<sequence>MMKNLTKAVLVCLMVTLTSTAVKAQGITDQDMKDYAIIMLAQKAITDKISPYVNDLIEKQEGIDGNRYAELDAAAKGDVNKLPADASDFEKQFYGIVQKRVKDRTDAAGVVVNNLAKYSLGASAYNAVKKAYASGGETKAKIDAMMAELAAEKP</sequence>
<dbReference type="Proteomes" id="UP000036908">
    <property type="component" value="Unassembled WGS sequence"/>
</dbReference>
<evidence type="ECO:0000313" key="2">
    <source>
        <dbReference type="EMBL" id="KOF03659.1"/>
    </source>
</evidence>
<reference evidence="3" key="1">
    <citation type="submission" date="2014-11" db="EMBL/GenBank/DDBJ databases">
        <title>Genome sequencing of Roseivirga sp. D-25.</title>
        <authorList>
            <person name="Selvaratnam C."/>
            <person name="Thevarajoo S."/>
            <person name="Goh K.M."/>
            <person name="Eee R."/>
            <person name="Chan K.-G."/>
            <person name="Chong C.S."/>
        </authorList>
    </citation>
    <scope>NUCLEOTIDE SEQUENCE [LARGE SCALE GENOMIC DNA]</scope>
    <source>
        <strain evidence="3">D-25</strain>
    </source>
</reference>